<sequence>MDNFVVALEGLVVLAAIFLGVRMGGIGLGLWGVAGTAVLVFGFQMDPGTPPVDAFFIIIAVITASSAMQAAGGIDWLVSIASRIIRANPKRITLVAPLVSFVFTVGAGTSNIYFALIPVINETAYRNGIRPERPLASSTVTSALGITASPVSAAMAAYLTLLPDDFTLTDILMITIPASIVACIVTSLVQQRIGAELKDDPEYLRLVAAGEVEVPEEVMAGLPAETQSAARAAAARTSVGSVATAEPPSAEETAEAAAHGRTSALIFLAGVAFIVIMGLFEDLRPTVGTGEDAGPLSMTVVIELAMFTVALIILLVGKIAPAKVLEQPLLSAGIVAAIALFGIAWMADTFIAGNPQIIDWMGSVVKDHPLFLAVALFLVCGLTTSQSATTRTLVPIALAAGMSPAIITAMWPSLVGVWLFPANGSQIAAVAIDKTGTTKLSQVPVWHSFTIPMLVSWVSVVAVGLAIAAVVK</sequence>
<feature type="transmembrane region" description="Helical" evidence="9">
    <location>
        <begin position="12"/>
        <end position="42"/>
    </location>
</feature>
<evidence type="ECO:0000256" key="6">
    <source>
        <dbReference type="ARBA" id="ARBA00022692"/>
    </source>
</evidence>
<keyword evidence="7 9" id="KW-1133">Transmembrane helix</keyword>
<evidence type="ECO:0000256" key="5">
    <source>
        <dbReference type="ARBA" id="ARBA00022519"/>
    </source>
</evidence>
<dbReference type="NCBIfam" id="TIGR00770">
    <property type="entry name" value="Dcu"/>
    <property type="match status" value="1"/>
</dbReference>
<keyword evidence="11" id="KW-1185">Reference proteome</keyword>
<name>A0ABW1JAX4_9ACTN</name>
<feature type="transmembrane region" description="Helical" evidence="9">
    <location>
        <begin position="171"/>
        <end position="189"/>
    </location>
</feature>
<feature type="transmembrane region" description="Helical" evidence="9">
    <location>
        <begin position="449"/>
        <end position="471"/>
    </location>
</feature>
<keyword evidence="5" id="KW-0997">Cell inner membrane</keyword>
<evidence type="ECO:0000256" key="4">
    <source>
        <dbReference type="ARBA" id="ARBA00022475"/>
    </source>
</evidence>
<keyword evidence="8 9" id="KW-0472">Membrane</keyword>
<dbReference type="Proteomes" id="UP001596189">
    <property type="component" value="Unassembled WGS sequence"/>
</dbReference>
<feature type="transmembrane region" description="Helical" evidence="9">
    <location>
        <begin position="94"/>
        <end position="114"/>
    </location>
</feature>
<keyword evidence="6 9" id="KW-0812">Transmembrane</keyword>
<reference evidence="11" key="1">
    <citation type="journal article" date="2019" name="Int. J. Syst. Evol. Microbiol.">
        <title>The Global Catalogue of Microorganisms (GCM) 10K type strain sequencing project: providing services to taxonomists for standard genome sequencing and annotation.</title>
        <authorList>
            <consortium name="The Broad Institute Genomics Platform"/>
            <consortium name="The Broad Institute Genome Sequencing Center for Infectious Disease"/>
            <person name="Wu L."/>
            <person name="Ma J."/>
        </authorList>
    </citation>
    <scope>NUCLEOTIDE SEQUENCE [LARGE SCALE GENOMIC DNA]</scope>
    <source>
        <strain evidence="11">KACC 14249</strain>
    </source>
</reference>
<evidence type="ECO:0000256" key="1">
    <source>
        <dbReference type="ARBA" id="ARBA00004429"/>
    </source>
</evidence>
<proteinExistence type="inferred from homology"/>
<feature type="transmembrane region" description="Helical" evidence="9">
    <location>
        <begin position="54"/>
        <end position="74"/>
    </location>
</feature>
<dbReference type="RefSeq" id="WP_345717137.1">
    <property type="nucleotide sequence ID" value="NZ_BAABFP010000005.1"/>
</dbReference>
<dbReference type="EMBL" id="JBHSRD010000002">
    <property type="protein sequence ID" value="MFC6006289.1"/>
    <property type="molecule type" value="Genomic_DNA"/>
</dbReference>
<gene>
    <name evidence="10" type="ORF">ACFQDO_04025</name>
</gene>
<evidence type="ECO:0000256" key="2">
    <source>
        <dbReference type="ARBA" id="ARBA00006413"/>
    </source>
</evidence>
<evidence type="ECO:0000256" key="3">
    <source>
        <dbReference type="ARBA" id="ARBA00022448"/>
    </source>
</evidence>
<evidence type="ECO:0000313" key="10">
    <source>
        <dbReference type="EMBL" id="MFC6006289.1"/>
    </source>
</evidence>
<accession>A0ABW1JAX4</accession>
<comment type="similarity">
    <text evidence="2">Belongs to the DcuA/DcuB transporter (TC 2.A.13.1) family.</text>
</comment>
<dbReference type="PANTHER" id="PTHR36106">
    <property type="entry name" value="ANAEROBIC C4-DICARBOXYLATE TRANSPORTER DCUB"/>
    <property type="match status" value="1"/>
</dbReference>
<comment type="caution">
    <text evidence="10">The sequence shown here is derived from an EMBL/GenBank/DDBJ whole genome shotgun (WGS) entry which is preliminary data.</text>
</comment>
<organism evidence="10 11">
    <name type="scientific">Angustibacter luteus</name>
    <dbReference type="NCBI Taxonomy" id="658456"/>
    <lineage>
        <taxon>Bacteria</taxon>
        <taxon>Bacillati</taxon>
        <taxon>Actinomycetota</taxon>
        <taxon>Actinomycetes</taxon>
        <taxon>Kineosporiales</taxon>
        <taxon>Kineosporiaceae</taxon>
    </lineage>
</organism>
<evidence type="ECO:0000256" key="9">
    <source>
        <dbReference type="SAM" id="Phobius"/>
    </source>
</evidence>
<dbReference type="PIRSF" id="PIRSF004539">
    <property type="entry name" value="C4-dicrbxl_trns"/>
    <property type="match status" value="1"/>
</dbReference>
<feature type="transmembrane region" description="Helical" evidence="9">
    <location>
        <begin position="262"/>
        <end position="280"/>
    </location>
</feature>
<feature type="transmembrane region" description="Helical" evidence="9">
    <location>
        <begin position="300"/>
        <end position="317"/>
    </location>
</feature>
<feature type="transmembrane region" description="Helical" evidence="9">
    <location>
        <begin position="329"/>
        <end position="347"/>
    </location>
</feature>
<comment type="subcellular location">
    <subcellularLocation>
        <location evidence="1">Cell inner membrane</location>
        <topology evidence="1">Multi-pass membrane protein</topology>
    </subcellularLocation>
</comment>
<keyword evidence="3" id="KW-0813">Transport</keyword>
<keyword evidence="4" id="KW-1003">Cell membrane</keyword>
<evidence type="ECO:0000256" key="7">
    <source>
        <dbReference type="ARBA" id="ARBA00022989"/>
    </source>
</evidence>
<dbReference type="InterPro" id="IPR004668">
    <property type="entry name" value="Anaer_Dcu_memb_transpt"/>
</dbReference>
<dbReference type="Pfam" id="PF03605">
    <property type="entry name" value="DcuA_DcuB"/>
    <property type="match status" value="2"/>
</dbReference>
<evidence type="ECO:0000256" key="8">
    <source>
        <dbReference type="ARBA" id="ARBA00023136"/>
    </source>
</evidence>
<protein>
    <submittedName>
        <fullName evidence="10">Anaerobic C4-dicarboxylate transporter</fullName>
    </submittedName>
</protein>
<evidence type="ECO:0000313" key="11">
    <source>
        <dbReference type="Proteomes" id="UP001596189"/>
    </source>
</evidence>
<dbReference type="PANTHER" id="PTHR36106:SF3">
    <property type="entry name" value="ANAEROBIC C4-DICARBOXYLATE TRANSPORTER DCUB"/>
    <property type="match status" value="1"/>
</dbReference>
<feature type="transmembrane region" description="Helical" evidence="9">
    <location>
        <begin position="396"/>
        <end position="420"/>
    </location>
</feature>
<feature type="transmembrane region" description="Helical" evidence="9">
    <location>
        <begin position="367"/>
        <end position="384"/>
    </location>
</feature>